<dbReference type="AlphaFoldDB" id="A0A1G5G5V3"/>
<evidence type="ECO:0000313" key="2">
    <source>
        <dbReference type="EMBL" id="SCY46118.1"/>
    </source>
</evidence>
<evidence type="ECO:0000313" key="3">
    <source>
        <dbReference type="Proteomes" id="UP000198636"/>
    </source>
</evidence>
<dbReference type="OrthoDB" id="9803333at2"/>
<protein>
    <submittedName>
        <fullName evidence="2">Dehydrogenase/reductase SDR family member 1</fullName>
    </submittedName>
</protein>
<dbReference type="InterPro" id="IPR002347">
    <property type="entry name" value="SDR_fam"/>
</dbReference>
<dbReference type="InterPro" id="IPR020904">
    <property type="entry name" value="Sc_DH/Rdtase_CS"/>
</dbReference>
<keyword evidence="3" id="KW-1185">Reference proteome</keyword>
<dbReference type="PROSITE" id="PS00061">
    <property type="entry name" value="ADH_SHORT"/>
    <property type="match status" value="1"/>
</dbReference>
<dbReference type="Proteomes" id="UP000198636">
    <property type="component" value="Unassembled WGS sequence"/>
</dbReference>
<dbReference type="PRINTS" id="PR00081">
    <property type="entry name" value="GDHRDH"/>
</dbReference>
<dbReference type="PANTHER" id="PTHR44147">
    <property type="entry name" value="DEHYDROGENASE/REDUCTASE SDR FAMILY MEMBER 1"/>
    <property type="match status" value="1"/>
</dbReference>
<dbReference type="Gene3D" id="3.40.50.720">
    <property type="entry name" value="NAD(P)-binding Rossmann-like Domain"/>
    <property type="match status" value="1"/>
</dbReference>
<dbReference type="Pfam" id="PF00106">
    <property type="entry name" value="adh_short"/>
    <property type="match status" value="1"/>
</dbReference>
<dbReference type="InterPro" id="IPR036291">
    <property type="entry name" value="NAD(P)-bd_dom_sf"/>
</dbReference>
<evidence type="ECO:0000256" key="1">
    <source>
        <dbReference type="ARBA" id="ARBA00006484"/>
    </source>
</evidence>
<organism evidence="2 3">
    <name type="scientific">Alkaliphilus peptidifermentans DSM 18978</name>
    <dbReference type="NCBI Taxonomy" id="1120976"/>
    <lineage>
        <taxon>Bacteria</taxon>
        <taxon>Bacillati</taxon>
        <taxon>Bacillota</taxon>
        <taxon>Clostridia</taxon>
        <taxon>Peptostreptococcales</taxon>
        <taxon>Natronincolaceae</taxon>
        <taxon>Alkaliphilus</taxon>
    </lineage>
</organism>
<sequence length="311" mass="34402">MKLSRGKAIIDIEGTFVNIYNSFVLKGEIFMNSLKGRVAIVTGASRGVGKGVALGLAEYGATVYITGRTEDGKELPHFLKDTNIYKTSEEVTKLGGVGVPHKCDHSKDEEVELLFKRVIEEQGRLDILVNNAWGGGIHAMQEYFFNTPFWKQPVSLWDDNFTVGVRSNYVASSFAAEIMMKQKCGLIVNISFYGGRRYMNNVTYGVCKAAVDRLSADTAYELKDYGVPVFSLYPGQVSTEGMIEYAKYDSNIDLGKMESPQFVGRCVAALANNENAIIDTGKVLITGEVAERYGFTDIDGKQPKSLRSELW</sequence>
<dbReference type="PANTHER" id="PTHR44147:SF2">
    <property type="entry name" value="DEHYDROGENASE_REDUCTASE SDR FAMILY MEMBER 1"/>
    <property type="match status" value="1"/>
</dbReference>
<proteinExistence type="inferred from homology"/>
<dbReference type="SUPFAM" id="SSF51735">
    <property type="entry name" value="NAD(P)-binding Rossmann-fold domains"/>
    <property type="match status" value="1"/>
</dbReference>
<name>A0A1G5G5V3_9FIRM</name>
<comment type="similarity">
    <text evidence="1">Belongs to the short-chain dehydrogenases/reductases (SDR) family.</text>
</comment>
<reference evidence="2 3" key="1">
    <citation type="submission" date="2016-10" db="EMBL/GenBank/DDBJ databases">
        <authorList>
            <person name="de Groot N.N."/>
        </authorList>
    </citation>
    <scope>NUCLEOTIDE SEQUENCE [LARGE SCALE GENOMIC DNA]</scope>
    <source>
        <strain evidence="2 3">DSM 18978</strain>
    </source>
</reference>
<dbReference type="EMBL" id="FMUS01000008">
    <property type="protein sequence ID" value="SCY46118.1"/>
    <property type="molecule type" value="Genomic_DNA"/>
</dbReference>
<dbReference type="STRING" id="1120976.SAMN03080606_01598"/>
<accession>A0A1G5G5V3</accession>
<gene>
    <name evidence="2" type="ORF">SAMN03080606_01598</name>
</gene>